<accession>A0A7W3UI98</accession>
<sequence length="78" mass="8964">MAIHHRTSSSKEAHKRKGPITWYRNLKSNAQQVVNRQAQKLIKDEKVPDYQVPKLHFLLKILVVIGGLILLEAVLQLL</sequence>
<proteinExistence type="predicted"/>
<keyword evidence="1" id="KW-0472">Membrane</keyword>
<dbReference type="EMBL" id="JAJPDE010000069">
    <property type="protein sequence ID" value="MCD7131106.1"/>
    <property type="molecule type" value="Genomic_DNA"/>
</dbReference>
<reference evidence="3 5" key="2">
    <citation type="submission" date="2021-12" db="EMBL/GenBank/DDBJ databases">
        <title>A phylogenomic analysis of Limosilactobacillus reuteri reveals ancient and stable evolutionary relationships with rodents and birds and zoonotic transmission to humans.</title>
        <authorList>
            <person name="Li F."/>
            <person name="Li X."/>
            <person name="Cheng C."/>
            <person name="Tollenaar S."/>
            <person name="Zhang J.S."/>
            <person name="Simpson D."/>
            <person name="Tasseva G."/>
            <person name="Perez-Munoz M.E."/>
            <person name="Frese S."/>
            <person name="Gaenzle M.G."/>
            <person name="Walter J."/>
            <person name="Zheng J."/>
        </authorList>
    </citation>
    <scope>NUCLEOTIDE SEQUENCE [LARGE SCALE GENOMIC DNA]</scope>
    <source>
        <strain evidence="3 5">BG-MG3-B</strain>
    </source>
</reference>
<name>A0A7W3UI98_9LACO</name>
<dbReference type="RefSeq" id="WP_152703734.1">
    <property type="nucleotide sequence ID" value="NZ_JACIVE010000053.1"/>
</dbReference>
<reference evidence="2 4" key="1">
    <citation type="submission" date="2020-07" db="EMBL/GenBank/DDBJ databases">
        <title>Description of Limosilactobacillus balticus sp. nov., Limosilactobacillus agrestis sp. nov., Limosilactobacillus albertensis sp. nov., Limosilactobacillus rudii sp. nov., Limosilactobacillus fastidiosus sp. nov., five novel Limosilactobacillus species isolated from the vertebrate gastrointestinal tract, and proposal of 6 subspecies of Limosilactobacillus reuteri adapted to the gastrointestinal tract of specific vertebrate hosts.</title>
        <authorList>
            <person name="Li F."/>
            <person name="Cheng C."/>
            <person name="Zheng J."/>
            <person name="Quevedo R.M."/>
            <person name="Li J."/>
            <person name="Roos S."/>
            <person name="Gaenzle M.G."/>
            <person name="Walter J."/>
        </authorList>
    </citation>
    <scope>NUCLEOTIDE SEQUENCE [LARGE SCALE GENOMIC DNA]</scope>
    <source>
        <strain evidence="2 4">BG-MG3-A</strain>
    </source>
</reference>
<dbReference type="Proteomes" id="UP001199710">
    <property type="component" value="Unassembled WGS sequence"/>
</dbReference>
<dbReference type="EMBL" id="JACIVE010000053">
    <property type="protein sequence ID" value="MBB1095480.1"/>
    <property type="molecule type" value="Genomic_DNA"/>
</dbReference>
<keyword evidence="1" id="KW-1133">Transmembrane helix</keyword>
<dbReference type="AlphaFoldDB" id="A0A7W3UI98"/>
<evidence type="ECO:0000313" key="2">
    <source>
        <dbReference type="EMBL" id="MBB1095480.1"/>
    </source>
</evidence>
<comment type="caution">
    <text evidence="2">The sequence shown here is derived from an EMBL/GenBank/DDBJ whole genome shotgun (WGS) entry which is preliminary data.</text>
</comment>
<dbReference type="Proteomes" id="UP000534578">
    <property type="component" value="Unassembled WGS sequence"/>
</dbReference>
<organism evidence="2 4">
    <name type="scientific">Limosilactobacillus agrestis</name>
    <dbReference type="NCBI Taxonomy" id="2759748"/>
    <lineage>
        <taxon>Bacteria</taxon>
        <taxon>Bacillati</taxon>
        <taxon>Bacillota</taxon>
        <taxon>Bacilli</taxon>
        <taxon>Lactobacillales</taxon>
        <taxon>Lactobacillaceae</taxon>
        <taxon>Limosilactobacillus</taxon>
    </lineage>
</organism>
<gene>
    <name evidence="2" type="ORF">H5R92_04685</name>
    <name evidence="3" type="ORF">LTY36_07885</name>
</gene>
<protein>
    <submittedName>
        <fullName evidence="2">Uncharacterized protein</fullName>
    </submittedName>
</protein>
<keyword evidence="5" id="KW-1185">Reference proteome</keyword>
<feature type="transmembrane region" description="Helical" evidence="1">
    <location>
        <begin position="57"/>
        <end position="75"/>
    </location>
</feature>
<evidence type="ECO:0000256" key="1">
    <source>
        <dbReference type="SAM" id="Phobius"/>
    </source>
</evidence>
<evidence type="ECO:0000313" key="5">
    <source>
        <dbReference type="Proteomes" id="UP001199710"/>
    </source>
</evidence>
<keyword evidence="1" id="KW-0812">Transmembrane</keyword>
<evidence type="ECO:0000313" key="4">
    <source>
        <dbReference type="Proteomes" id="UP000534578"/>
    </source>
</evidence>
<evidence type="ECO:0000313" key="3">
    <source>
        <dbReference type="EMBL" id="MCD7131106.1"/>
    </source>
</evidence>